<dbReference type="GO" id="GO:0097367">
    <property type="term" value="F:carbohydrate derivative binding"/>
    <property type="evidence" value="ECO:0007669"/>
    <property type="project" value="InterPro"/>
</dbReference>
<dbReference type="InterPro" id="IPR001347">
    <property type="entry name" value="SIS_dom"/>
</dbReference>
<evidence type="ECO:0000256" key="3">
    <source>
        <dbReference type="ARBA" id="ARBA00023163"/>
    </source>
</evidence>
<feature type="domain" description="HTH rpiR-type" evidence="4">
    <location>
        <begin position="3"/>
        <end position="79"/>
    </location>
</feature>
<dbReference type="SUPFAM" id="SSF46689">
    <property type="entry name" value="Homeodomain-like"/>
    <property type="match status" value="1"/>
</dbReference>
<protein>
    <submittedName>
        <fullName evidence="6">MurR/RpiR family transcriptional regulator</fullName>
    </submittedName>
</protein>
<feature type="domain" description="SIS" evidence="5">
    <location>
        <begin position="128"/>
        <end position="268"/>
    </location>
</feature>
<dbReference type="Pfam" id="PF01418">
    <property type="entry name" value="HTH_6"/>
    <property type="match status" value="1"/>
</dbReference>
<evidence type="ECO:0000256" key="2">
    <source>
        <dbReference type="ARBA" id="ARBA00023125"/>
    </source>
</evidence>
<evidence type="ECO:0000259" key="4">
    <source>
        <dbReference type="PROSITE" id="PS51071"/>
    </source>
</evidence>
<dbReference type="InterPro" id="IPR036388">
    <property type="entry name" value="WH-like_DNA-bd_sf"/>
</dbReference>
<dbReference type="PANTHER" id="PTHR30514">
    <property type="entry name" value="GLUCOKINASE"/>
    <property type="match status" value="1"/>
</dbReference>
<dbReference type="InterPro" id="IPR035472">
    <property type="entry name" value="RpiR-like_SIS"/>
</dbReference>
<reference evidence="6 7" key="1">
    <citation type="submission" date="2019-05" db="EMBL/GenBank/DDBJ databases">
        <title>Culicoidintestinum kansasii gen. nov., sp. nov. from the gastrointestinal tract of the biting midge, Culicoides sonorensis.</title>
        <authorList>
            <person name="Neupane S."/>
            <person name="Ghosh A."/>
            <person name="Gunther S."/>
            <person name="Martin K."/>
            <person name="Zurek L."/>
        </authorList>
    </citation>
    <scope>NUCLEOTIDE SEQUENCE [LARGE SCALE GENOMIC DNA]</scope>
    <source>
        <strain evidence="6 7">CS-1</strain>
    </source>
</reference>
<dbReference type="GO" id="GO:1901135">
    <property type="term" value="P:carbohydrate derivative metabolic process"/>
    <property type="evidence" value="ECO:0007669"/>
    <property type="project" value="InterPro"/>
</dbReference>
<evidence type="ECO:0000259" key="5">
    <source>
        <dbReference type="PROSITE" id="PS51464"/>
    </source>
</evidence>
<evidence type="ECO:0000313" key="7">
    <source>
        <dbReference type="Proteomes" id="UP000306912"/>
    </source>
</evidence>
<evidence type="ECO:0000313" key="6">
    <source>
        <dbReference type="EMBL" id="TLG71796.1"/>
    </source>
</evidence>
<dbReference type="GO" id="GO:0003700">
    <property type="term" value="F:DNA-binding transcription factor activity"/>
    <property type="evidence" value="ECO:0007669"/>
    <property type="project" value="InterPro"/>
</dbReference>
<organism evidence="6 7">
    <name type="scientific">Culicoidibacter larvae</name>
    <dbReference type="NCBI Taxonomy" id="2579976"/>
    <lineage>
        <taxon>Bacteria</taxon>
        <taxon>Bacillati</taxon>
        <taxon>Bacillota</taxon>
        <taxon>Culicoidibacteria</taxon>
        <taxon>Culicoidibacterales</taxon>
        <taxon>Culicoidibacteraceae</taxon>
        <taxon>Culicoidibacter</taxon>
    </lineage>
</organism>
<keyword evidence="7" id="KW-1185">Reference proteome</keyword>
<keyword evidence="2" id="KW-0238">DNA-binding</keyword>
<evidence type="ECO:0000256" key="1">
    <source>
        <dbReference type="ARBA" id="ARBA00023015"/>
    </source>
</evidence>
<dbReference type="InterPro" id="IPR046348">
    <property type="entry name" value="SIS_dom_sf"/>
</dbReference>
<dbReference type="SUPFAM" id="SSF53697">
    <property type="entry name" value="SIS domain"/>
    <property type="match status" value="1"/>
</dbReference>
<dbReference type="Pfam" id="PF01380">
    <property type="entry name" value="SIS"/>
    <property type="match status" value="1"/>
</dbReference>
<accession>A0A5R8QAM1</accession>
<dbReference type="EMBL" id="VBWP01000010">
    <property type="protein sequence ID" value="TLG71796.1"/>
    <property type="molecule type" value="Genomic_DNA"/>
</dbReference>
<keyword evidence="1" id="KW-0805">Transcription regulation</keyword>
<sequence length="286" mass="31572">MHLDIFATIEERLQTLSDIEIKIAGFLLENRTVIATMSIRELAQACGVSEASISRFCRNFGYKNFKSFKLAIATQLASQNFSPASLSSLAIGEEPLSALAIIDHAINTSEKAISSIRDTLEDQQIEAAAQAMINANKVMIFGVGGSYPVVLDGFNKMARLGISLFQSNDVHMAIAILSRMNPGDVILLVSTSGKTRAIIELADYARDREITVIGLSSLNRTPLFKRSDIYLATPQLENDVRIATLTSRLAQLVILDSLFLTAFNRLAPDISNSYYEVRQWVDDYKQ</sequence>
<name>A0A5R8QAM1_9FIRM</name>
<dbReference type="InParanoid" id="A0A5R8QAM1"/>
<dbReference type="Proteomes" id="UP000306912">
    <property type="component" value="Unassembled WGS sequence"/>
</dbReference>
<keyword evidence="3" id="KW-0804">Transcription</keyword>
<dbReference type="Gene3D" id="3.40.50.10490">
    <property type="entry name" value="Glucose-6-phosphate isomerase like protein, domain 1"/>
    <property type="match status" value="1"/>
</dbReference>
<dbReference type="AlphaFoldDB" id="A0A5R8QAM1"/>
<comment type="caution">
    <text evidence="6">The sequence shown here is derived from an EMBL/GenBank/DDBJ whole genome shotgun (WGS) entry which is preliminary data.</text>
</comment>
<dbReference type="PROSITE" id="PS51071">
    <property type="entry name" value="HTH_RPIR"/>
    <property type="match status" value="1"/>
</dbReference>
<dbReference type="GO" id="GO:0003677">
    <property type="term" value="F:DNA binding"/>
    <property type="evidence" value="ECO:0007669"/>
    <property type="project" value="UniProtKB-KW"/>
</dbReference>
<dbReference type="PROSITE" id="PS51464">
    <property type="entry name" value="SIS"/>
    <property type="match status" value="1"/>
</dbReference>
<gene>
    <name evidence="6" type="ORF">FEZ08_10330</name>
</gene>
<dbReference type="Gene3D" id="1.10.10.10">
    <property type="entry name" value="Winged helix-like DNA-binding domain superfamily/Winged helix DNA-binding domain"/>
    <property type="match status" value="1"/>
</dbReference>
<dbReference type="PANTHER" id="PTHR30514:SF1">
    <property type="entry name" value="HTH-TYPE TRANSCRIPTIONAL REGULATOR HEXR-RELATED"/>
    <property type="match status" value="1"/>
</dbReference>
<dbReference type="InterPro" id="IPR047640">
    <property type="entry name" value="RpiR-like"/>
</dbReference>
<dbReference type="OrthoDB" id="370421at2"/>
<proteinExistence type="predicted"/>
<dbReference type="InterPro" id="IPR009057">
    <property type="entry name" value="Homeodomain-like_sf"/>
</dbReference>
<dbReference type="CDD" id="cd05013">
    <property type="entry name" value="SIS_RpiR"/>
    <property type="match status" value="1"/>
</dbReference>
<dbReference type="InterPro" id="IPR000281">
    <property type="entry name" value="HTH_RpiR"/>
</dbReference>